<gene>
    <name evidence="8" type="ORF">BDK51DRAFT_52907</name>
</gene>
<feature type="binding site" evidence="4">
    <location>
        <position position="265"/>
    </location>
    <ligand>
        <name>CoA</name>
        <dbReference type="ChEBI" id="CHEBI:57287"/>
    </ligand>
</feature>
<feature type="domain" description="Hydroxymethylglutaryl-coenzyme A synthase C-terminal" evidence="7">
    <location>
        <begin position="184"/>
        <end position="452"/>
    </location>
</feature>
<dbReference type="PROSITE" id="PS01226">
    <property type="entry name" value="HMG_COA_SYNTHASE"/>
    <property type="match status" value="1"/>
</dbReference>
<evidence type="ECO:0000259" key="7">
    <source>
        <dbReference type="Pfam" id="PF08540"/>
    </source>
</evidence>
<keyword evidence="9" id="KW-1185">Reference proteome</keyword>
<dbReference type="PANTHER" id="PTHR43323:SF2">
    <property type="entry name" value="HYDROXYMETHYLGLUTARYL-COA SYNTHASE"/>
    <property type="match status" value="1"/>
</dbReference>
<dbReference type="Pfam" id="PF01154">
    <property type="entry name" value="HMG_CoA_synt_N"/>
    <property type="match status" value="1"/>
</dbReference>
<dbReference type="PANTHER" id="PTHR43323">
    <property type="entry name" value="3-HYDROXY-3-METHYLGLUTARYL COENZYME A SYNTHASE"/>
    <property type="match status" value="1"/>
</dbReference>
<evidence type="ECO:0000259" key="6">
    <source>
        <dbReference type="Pfam" id="PF01154"/>
    </source>
</evidence>
<evidence type="ECO:0000256" key="4">
    <source>
        <dbReference type="PIRSR" id="PIRSR610122-2"/>
    </source>
</evidence>
<evidence type="ECO:0000256" key="5">
    <source>
        <dbReference type="RuleBase" id="RU364071"/>
    </source>
</evidence>
<feature type="binding site" evidence="4">
    <location>
        <position position="261"/>
    </location>
    <ligand>
        <name>CoA</name>
        <dbReference type="ChEBI" id="CHEBI:57287"/>
    </ligand>
</feature>
<dbReference type="InterPro" id="IPR013746">
    <property type="entry name" value="HMG_CoA_synt_C_dom"/>
</dbReference>
<dbReference type="Pfam" id="PF08540">
    <property type="entry name" value="HMG_CoA_synt_C"/>
    <property type="match status" value="1"/>
</dbReference>
<dbReference type="EMBL" id="KZ997715">
    <property type="protein sequence ID" value="RKO87057.1"/>
    <property type="molecule type" value="Genomic_DNA"/>
</dbReference>
<comment type="function">
    <text evidence="5">Catalyzes the condensation of acetyl-CoA with acetoacetyl-CoA to form HMG-CoA.</text>
</comment>
<dbReference type="Proteomes" id="UP000269721">
    <property type="component" value="Unassembled WGS sequence"/>
</dbReference>
<dbReference type="InterPro" id="IPR000590">
    <property type="entry name" value="HMG_CoA_synt_AS"/>
</dbReference>
<dbReference type="InterPro" id="IPR013528">
    <property type="entry name" value="HMG_CoA_synth_N"/>
</dbReference>
<dbReference type="GO" id="GO:0010142">
    <property type="term" value="P:farnesyl diphosphate biosynthetic process, mevalonate pathway"/>
    <property type="evidence" value="ECO:0007669"/>
    <property type="project" value="InterPro"/>
</dbReference>
<feature type="active site" description="Acyl-thioester intermediate" evidence="3">
    <location>
        <position position="126"/>
    </location>
</feature>
<name>A0A4V1IQM3_9FUNG</name>
<dbReference type="AlphaFoldDB" id="A0A4V1IQM3"/>
<feature type="active site" description="Proton donor/acceptor" evidence="3">
    <location>
        <position position="256"/>
    </location>
</feature>
<dbReference type="SUPFAM" id="SSF53901">
    <property type="entry name" value="Thiolase-like"/>
    <property type="match status" value="2"/>
</dbReference>
<organism evidence="8 9">
    <name type="scientific">Blyttiomyces helicus</name>
    <dbReference type="NCBI Taxonomy" id="388810"/>
    <lineage>
        <taxon>Eukaryota</taxon>
        <taxon>Fungi</taxon>
        <taxon>Fungi incertae sedis</taxon>
        <taxon>Chytridiomycota</taxon>
        <taxon>Chytridiomycota incertae sedis</taxon>
        <taxon>Chytridiomycetes</taxon>
        <taxon>Chytridiomycetes incertae sedis</taxon>
        <taxon>Blyttiomyces</taxon>
    </lineage>
</organism>
<dbReference type="GO" id="GO:0006084">
    <property type="term" value="P:acetyl-CoA metabolic process"/>
    <property type="evidence" value="ECO:0007669"/>
    <property type="project" value="InterPro"/>
</dbReference>
<dbReference type="GO" id="GO:0006696">
    <property type="term" value="P:ergosterol biosynthetic process"/>
    <property type="evidence" value="ECO:0007669"/>
    <property type="project" value="TreeGrafter"/>
</dbReference>
<keyword evidence="2 5" id="KW-0808">Transferase</keyword>
<dbReference type="NCBIfam" id="TIGR01833">
    <property type="entry name" value="HMG-CoA-S_euk"/>
    <property type="match status" value="1"/>
</dbReference>
<comment type="similarity">
    <text evidence="1 5">Belongs to the thiolase-like superfamily. HMG-CoA synthase family.</text>
</comment>
<accession>A0A4V1IQM3</accession>
<dbReference type="FunFam" id="3.40.47.10:FF:000008">
    <property type="entry name" value="3-hydroxy-3-methylglutaryl coenzyme A synthase"/>
    <property type="match status" value="1"/>
</dbReference>
<proteinExistence type="inferred from homology"/>
<dbReference type="InterPro" id="IPR010122">
    <property type="entry name" value="HMG_CoA_synthase_euk"/>
</dbReference>
<reference evidence="9" key="1">
    <citation type="journal article" date="2018" name="Nat. Microbiol.">
        <title>Leveraging single-cell genomics to expand the fungal tree of life.</title>
        <authorList>
            <person name="Ahrendt S.R."/>
            <person name="Quandt C.A."/>
            <person name="Ciobanu D."/>
            <person name="Clum A."/>
            <person name="Salamov A."/>
            <person name="Andreopoulos B."/>
            <person name="Cheng J.F."/>
            <person name="Woyke T."/>
            <person name="Pelin A."/>
            <person name="Henrissat B."/>
            <person name="Reynolds N.K."/>
            <person name="Benny G.L."/>
            <person name="Smith M.E."/>
            <person name="James T.Y."/>
            <person name="Grigoriev I.V."/>
        </authorList>
    </citation>
    <scope>NUCLEOTIDE SEQUENCE [LARGE SCALE GENOMIC DNA]</scope>
</reference>
<protein>
    <recommendedName>
        <fullName evidence="5">Hydroxymethylglutaryl-CoA synthase</fullName>
        <shortName evidence="5">HMG-CoA synthase</shortName>
        <ecNumber evidence="5">2.3.3.10</ecNumber>
    </recommendedName>
    <alternativeName>
        <fullName evidence="5">3-hydroxy-3-methylglutaryl coenzyme A synthase</fullName>
    </alternativeName>
</protein>
<dbReference type="Gene3D" id="3.40.47.10">
    <property type="match status" value="1"/>
</dbReference>
<evidence type="ECO:0000256" key="2">
    <source>
        <dbReference type="ARBA" id="ARBA00022679"/>
    </source>
</evidence>
<evidence type="ECO:0000256" key="3">
    <source>
        <dbReference type="PIRSR" id="PIRSR610122-1"/>
    </source>
</evidence>
<comment type="catalytic activity">
    <reaction evidence="5">
        <text>acetoacetyl-CoA + acetyl-CoA + H2O = (3S)-3-hydroxy-3-methylglutaryl-CoA + CoA + H(+)</text>
        <dbReference type="Rhea" id="RHEA:10188"/>
        <dbReference type="ChEBI" id="CHEBI:15377"/>
        <dbReference type="ChEBI" id="CHEBI:15378"/>
        <dbReference type="ChEBI" id="CHEBI:43074"/>
        <dbReference type="ChEBI" id="CHEBI:57286"/>
        <dbReference type="ChEBI" id="CHEBI:57287"/>
        <dbReference type="ChEBI" id="CHEBI:57288"/>
        <dbReference type="EC" id="2.3.3.10"/>
    </reaction>
</comment>
<feature type="active site" description="Proton donor/acceptor" evidence="3">
    <location>
        <position position="94"/>
    </location>
</feature>
<dbReference type="OrthoDB" id="1269963at2759"/>
<evidence type="ECO:0000313" key="9">
    <source>
        <dbReference type="Proteomes" id="UP000269721"/>
    </source>
</evidence>
<dbReference type="CDD" id="cd00827">
    <property type="entry name" value="init_cond_enzymes"/>
    <property type="match status" value="1"/>
</dbReference>
<dbReference type="InterPro" id="IPR016039">
    <property type="entry name" value="Thiolase-like"/>
</dbReference>
<evidence type="ECO:0000313" key="8">
    <source>
        <dbReference type="EMBL" id="RKO87057.1"/>
    </source>
</evidence>
<sequence length="456" mass="50388">MLTGTQAHQRIVPENVGILGVQMYFPKKYVDQAELEKFDNIPAGKYTIGLGQTRMAICDDREDIHSICLTVVSQLLETYSVPTSRIGRLEVGTETIIDKAKSVKSVLMTLFPDNSDIEGIDTTNACYGGTNALLNAVNWVESSAWDGRLAIVVAGDIAVYKSGPARPTGGAGVVAMLVGPNAPLVFDRVRASHMEHVYDFYKPDLHSEYPEVDGPLTNVCYLKAVDTTYNRYLEKLTTIENVPTPTLATLDYLLFHSPYTKLVAKAYGRLAYNDFLRDPENPAYAAHAQFKSLKPEDTYGNRDVEKAFIEVTKESFAKKVAPALTASKSLGNGYTASLYFGLASLISAVESEQLQNKRIVLFSYGSGLASTMFSLTVRGPTTQIAEALNLNARLAARTQITPAAFQAIMELREKTHNVRDYDPVGPVDAENFFPGTFYLDRVDERFRRTYKRVPLA</sequence>
<feature type="domain" description="Hydroxymethylglutaryl-coenzyme A synthase N-terminal" evidence="6">
    <location>
        <begin position="13"/>
        <end position="183"/>
    </location>
</feature>
<dbReference type="EC" id="2.3.3.10" evidence="5"/>
<dbReference type="GO" id="GO:0004421">
    <property type="term" value="F:hydroxymethylglutaryl-CoA synthase activity"/>
    <property type="evidence" value="ECO:0007669"/>
    <property type="project" value="UniProtKB-EC"/>
</dbReference>
<evidence type="ECO:0000256" key="1">
    <source>
        <dbReference type="ARBA" id="ARBA00007061"/>
    </source>
</evidence>